<reference evidence="1 2" key="1">
    <citation type="journal article" date="2016" name="PLoS Pathog.">
        <title>Biosynthesis of antibiotic leucinostatins in bio-control fungus Purpureocillium lilacinum and their inhibition on phytophthora revealed by genome mining.</title>
        <authorList>
            <person name="Wang G."/>
            <person name="Liu Z."/>
            <person name="Lin R."/>
            <person name="Li E."/>
            <person name="Mao Z."/>
            <person name="Ling J."/>
            <person name="Yang Y."/>
            <person name="Yin W.B."/>
            <person name="Xie B."/>
        </authorList>
    </citation>
    <scope>NUCLEOTIDE SEQUENCE [LARGE SCALE GENOMIC DNA]</scope>
    <source>
        <strain evidence="1">170</strain>
    </source>
</reference>
<evidence type="ECO:0000313" key="1">
    <source>
        <dbReference type="EMBL" id="OAQ72507.1"/>
    </source>
</evidence>
<dbReference type="STRING" id="1380566.A0A179G3Y4"/>
<proteinExistence type="predicted"/>
<keyword evidence="2" id="KW-1185">Reference proteome</keyword>
<dbReference type="Proteomes" id="UP000078397">
    <property type="component" value="Unassembled WGS sequence"/>
</dbReference>
<accession>A0A179G3Y4</accession>
<dbReference type="EMBL" id="LSBJ02000001">
    <property type="protein sequence ID" value="OAQ72507.1"/>
    <property type="molecule type" value="Genomic_DNA"/>
</dbReference>
<dbReference type="OrthoDB" id="4367324at2759"/>
<dbReference type="RefSeq" id="XP_018148590.1">
    <property type="nucleotide sequence ID" value="XM_018280476.1"/>
</dbReference>
<comment type="caution">
    <text evidence="1">The sequence shown here is derived from an EMBL/GenBank/DDBJ whole genome shotgun (WGS) entry which is preliminary data.</text>
</comment>
<sequence>MAGQQTTFTLRQILTQNKPLIASQTKPGRNTSNSEWPKLSNITLWKEFTLENLNDSYGHVLNSYFTAHQTPPVPAELNRVVIRSDKDVRGLIGWHDRVLRQTLGFAMEFLTLHQDSNLRTQCSTPDNSFIAKLHLSGSLVVDHIIELDNHHQPALVVGLARASSKWKCQKVLVNLNPNTPLPSKKEPTFPIIQLGNICEKAGTRYGYIQTNEELVACCFSYAAVGEGQAAGTGSTSGTTGRELKASIMPIPWTKRGVNMLTTELALWWLCMLAMAPDHDRSITTEDKMVKINEWQWCDLGVELGGLAYYHRYSRHISMTKPMSAALPSYSNPPPGNPAEFSNWLPVATQADLGYNYALNESFPDVNQDATGALAEGPSFSDVANANPSSGGWV</sequence>
<name>A0A179G3Y4_METCM</name>
<dbReference type="KEGG" id="pchm:VFPPC_00464"/>
<evidence type="ECO:0000313" key="2">
    <source>
        <dbReference type="Proteomes" id="UP000078397"/>
    </source>
</evidence>
<dbReference type="GeneID" id="28844470"/>
<organism evidence="1 2">
    <name type="scientific">Pochonia chlamydosporia 170</name>
    <dbReference type="NCBI Taxonomy" id="1380566"/>
    <lineage>
        <taxon>Eukaryota</taxon>
        <taxon>Fungi</taxon>
        <taxon>Dikarya</taxon>
        <taxon>Ascomycota</taxon>
        <taxon>Pezizomycotina</taxon>
        <taxon>Sordariomycetes</taxon>
        <taxon>Hypocreomycetidae</taxon>
        <taxon>Hypocreales</taxon>
        <taxon>Clavicipitaceae</taxon>
        <taxon>Pochonia</taxon>
    </lineage>
</organism>
<gene>
    <name evidence="1" type="ORF">VFPPC_00464</name>
</gene>
<dbReference type="AlphaFoldDB" id="A0A179G3Y4"/>
<protein>
    <submittedName>
        <fullName evidence="1">Uncharacterized protein</fullName>
    </submittedName>
</protein>